<dbReference type="AlphaFoldDB" id="A0A9P5B960"/>
<evidence type="ECO:0000313" key="2">
    <source>
        <dbReference type="EMBL" id="KAF4494311.1"/>
    </source>
</evidence>
<proteinExistence type="predicted"/>
<feature type="compositionally biased region" description="Basic and acidic residues" evidence="1">
    <location>
        <begin position="44"/>
        <end position="68"/>
    </location>
</feature>
<comment type="caution">
    <text evidence="2">The sequence shown here is derived from an EMBL/GenBank/DDBJ whole genome shotgun (WGS) entry which is preliminary data.</text>
</comment>
<gene>
    <name evidence="2" type="ORF">FAGAP_9565</name>
</gene>
<dbReference type="Proteomes" id="UP000737391">
    <property type="component" value="Unassembled WGS sequence"/>
</dbReference>
<accession>A0A9P5B960</accession>
<dbReference type="OrthoDB" id="4704201at2759"/>
<evidence type="ECO:0000313" key="3">
    <source>
        <dbReference type="Proteomes" id="UP000737391"/>
    </source>
</evidence>
<protein>
    <submittedName>
        <fullName evidence="2">Uncharacterized protein</fullName>
    </submittedName>
</protein>
<name>A0A9P5B960_9HYPO</name>
<feature type="region of interest" description="Disordered" evidence="1">
    <location>
        <begin position="39"/>
        <end position="68"/>
    </location>
</feature>
<evidence type="ECO:0000256" key="1">
    <source>
        <dbReference type="SAM" id="MobiDB-lite"/>
    </source>
</evidence>
<keyword evidence="3" id="KW-1185">Reference proteome</keyword>
<sequence>MPSFLCKKAPNCEIYDHPQLEKSIRFVAGMEPGSEHYNATVVAEEEKRAKDGDSTSLEKRNREDHSNIDASRDVINWGNVQPQVVMNNLCNPCQESMYNSTPQGYTTTAMRDRNWWEGGSAPEQLKIRFTAIGQYDGWNSRNTFIERIKTMSEKGQSWTNQHWFNRECNGEDWLENSGDQWKIRHSNLFGINRFSPKKGYMKGYMQVTVSADWGESANWGCDRAVDFVKDAIGAISPWGGAFFGLLIEGCKYIAIKNLTLDTAEKEPSSEEAFVVIGLW</sequence>
<organism evidence="2 3">
    <name type="scientific">Fusarium agapanthi</name>
    <dbReference type="NCBI Taxonomy" id="1803897"/>
    <lineage>
        <taxon>Eukaryota</taxon>
        <taxon>Fungi</taxon>
        <taxon>Dikarya</taxon>
        <taxon>Ascomycota</taxon>
        <taxon>Pezizomycotina</taxon>
        <taxon>Sordariomycetes</taxon>
        <taxon>Hypocreomycetidae</taxon>
        <taxon>Hypocreales</taxon>
        <taxon>Nectriaceae</taxon>
        <taxon>Fusarium</taxon>
        <taxon>Fusarium fujikuroi species complex</taxon>
    </lineage>
</organism>
<reference evidence="2" key="1">
    <citation type="submission" date="2020-01" db="EMBL/GenBank/DDBJ databases">
        <title>Identification and distribution of gene clusters putatively required for synthesis of sphingolipid metabolism inhibitors in phylogenetically diverse species of the filamentous fungus Fusarium.</title>
        <authorList>
            <person name="Kim H.-S."/>
            <person name="Busman M."/>
            <person name="Brown D.W."/>
            <person name="Divon H."/>
            <person name="Uhlig S."/>
            <person name="Proctor R.H."/>
        </authorList>
    </citation>
    <scope>NUCLEOTIDE SEQUENCE</scope>
    <source>
        <strain evidence="2">NRRL 31653</strain>
    </source>
</reference>
<dbReference type="EMBL" id="LUFC02000789">
    <property type="protein sequence ID" value="KAF4494311.1"/>
    <property type="molecule type" value="Genomic_DNA"/>
</dbReference>